<dbReference type="VEuPathDB" id="FungiDB:PLEOSDRAFT_1107446"/>
<feature type="transmembrane region" description="Helical" evidence="6">
    <location>
        <begin position="254"/>
        <end position="273"/>
    </location>
</feature>
<dbReference type="Gene3D" id="1.20.1070.10">
    <property type="entry name" value="Rhodopsin 7-helix transmembrane proteins"/>
    <property type="match status" value="1"/>
</dbReference>
<dbReference type="STRING" id="1137138.A0A067N9J6"/>
<feature type="transmembrane region" description="Helical" evidence="6">
    <location>
        <begin position="115"/>
        <end position="132"/>
    </location>
</feature>
<keyword evidence="2 6" id="KW-0812">Transmembrane</keyword>
<evidence type="ECO:0008006" key="9">
    <source>
        <dbReference type="Google" id="ProtNLM"/>
    </source>
</evidence>
<organism evidence="7 8">
    <name type="scientific">Pleurotus ostreatus (strain PC15)</name>
    <name type="common">Oyster mushroom</name>
    <dbReference type="NCBI Taxonomy" id="1137138"/>
    <lineage>
        <taxon>Eukaryota</taxon>
        <taxon>Fungi</taxon>
        <taxon>Dikarya</taxon>
        <taxon>Basidiomycota</taxon>
        <taxon>Agaricomycotina</taxon>
        <taxon>Agaricomycetes</taxon>
        <taxon>Agaricomycetidae</taxon>
        <taxon>Agaricales</taxon>
        <taxon>Pleurotineae</taxon>
        <taxon>Pleurotaceae</taxon>
        <taxon>Pleurotus</taxon>
    </lineage>
</organism>
<dbReference type="GO" id="GO:0007189">
    <property type="term" value="P:adenylate cyclase-activating G protein-coupled receptor signaling pathway"/>
    <property type="evidence" value="ECO:0007669"/>
    <property type="project" value="TreeGrafter"/>
</dbReference>
<keyword evidence="3 6" id="KW-1133">Transmembrane helix</keyword>
<feature type="region of interest" description="Disordered" evidence="5">
    <location>
        <begin position="537"/>
        <end position="558"/>
    </location>
</feature>
<dbReference type="CDD" id="cd00637">
    <property type="entry name" value="7tm_classA_rhodopsin-like"/>
    <property type="match status" value="1"/>
</dbReference>
<dbReference type="GO" id="GO:0005886">
    <property type="term" value="C:plasma membrane"/>
    <property type="evidence" value="ECO:0007669"/>
    <property type="project" value="TreeGrafter"/>
</dbReference>
<feature type="transmembrane region" description="Helical" evidence="6">
    <location>
        <begin position="279"/>
        <end position="304"/>
    </location>
</feature>
<dbReference type="PANTHER" id="PTHR23112:SF37">
    <property type="entry name" value="G PROTEIN-COUPLED RECEPTOR GPR1"/>
    <property type="match status" value="1"/>
</dbReference>
<evidence type="ECO:0000256" key="2">
    <source>
        <dbReference type="ARBA" id="ARBA00022692"/>
    </source>
</evidence>
<name>A0A067N9J6_PLEO1</name>
<dbReference type="GO" id="GO:0004930">
    <property type="term" value="F:G protein-coupled receptor activity"/>
    <property type="evidence" value="ECO:0007669"/>
    <property type="project" value="TreeGrafter"/>
</dbReference>
<dbReference type="EMBL" id="KL198011">
    <property type="protein sequence ID" value="KDQ24519.1"/>
    <property type="molecule type" value="Genomic_DNA"/>
</dbReference>
<dbReference type="AlphaFoldDB" id="A0A067N9J6"/>
<feature type="region of interest" description="Disordered" evidence="5">
    <location>
        <begin position="503"/>
        <end position="522"/>
    </location>
</feature>
<evidence type="ECO:0000256" key="6">
    <source>
        <dbReference type="SAM" id="Phobius"/>
    </source>
</evidence>
<feature type="transmembrane region" description="Helical" evidence="6">
    <location>
        <begin position="14"/>
        <end position="40"/>
    </location>
</feature>
<evidence type="ECO:0000256" key="5">
    <source>
        <dbReference type="SAM" id="MobiDB-lite"/>
    </source>
</evidence>
<dbReference type="SUPFAM" id="SSF81321">
    <property type="entry name" value="Family A G protein-coupled receptor-like"/>
    <property type="match status" value="1"/>
</dbReference>
<reference evidence="8" key="1">
    <citation type="journal article" date="2014" name="Proc. Natl. Acad. Sci. U.S.A.">
        <title>Extensive sampling of basidiomycete genomes demonstrates inadequacy of the white-rot/brown-rot paradigm for wood decay fungi.</title>
        <authorList>
            <person name="Riley R."/>
            <person name="Salamov A.A."/>
            <person name="Brown D.W."/>
            <person name="Nagy L.G."/>
            <person name="Floudas D."/>
            <person name="Held B.W."/>
            <person name="Levasseur A."/>
            <person name="Lombard V."/>
            <person name="Morin E."/>
            <person name="Otillar R."/>
            <person name="Lindquist E.A."/>
            <person name="Sun H."/>
            <person name="LaButti K.M."/>
            <person name="Schmutz J."/>
            <person name="Jabbour D."/>
            <person name="Luo H."/>
            <person name="Baker S.E."/>
            <person name="Pisabarro A.G."/>
            <person name="Walton J.D."/>
            <person name="Blanchette R.A."/>
            <person name="Henrissat B."/>
            <person name="Martin F."/>
            <person name="Cullen D."/>
            <person name="Hibbett D.S."/>
            <person name="Grigoriev I.V."/>
        </authorList>
    </citation>
    <scope>NUCLEOTIDE SEQUENCE [LARGE SCALE GENOMIC DNA]</scope>
    <source>
        <strain evidence="8">PC15</strain>
    </source>
</reference>
<dbReference type="HOGENOM" id="CLU_025893_0_0_1"/>
<feature type="region of interest" description="Disordered" evidence="5">
    <location>
        <begin position="581"/>
        <end position="659"/>
    </location>
</feature>
<evidence type="ECO:0000256" key="1">
    <source>
        <dbReference type="ARBA" id="ARBA00004141"/>
    </source>
</evidence>
<dbReference type="OrthoDB" id="100006at2759"/>
<gene>
    <name evidence="7" type="ORF">PLEOSDRAFT_1107446</name>
</gene>
<proteinExistence type="predicted"/>
<dbReference type="InParanoid" id="A0A067N9J6"/>
<sequence length="659" mass="70999">MPSSPSMVLDHDQIVGAGFAAAFSVLATCAIAGVIFRVAYLHLRQCVTKSEGPPPREHVFFRTQLGRYALCLLLGNFCTSLAGLLDLKWLAQGVITSGSTCVTQGVIMQIGNFSTAYFSIVIAVHTFLTLVLHKRQSMLVCGISATLGWIVAATIALSPLYFPQPVGPLYGPSGLSCGIRAIYAREQFLFHLLPIFTASVFSALLYSLIFLVLRGTLMIRGGLSLNLGPPTVSRGRLTYEGYHRFVTAVAKSMLWYPLAYVVLLLPYSIVRLLSISGFFVSFAGVVLASVFWSFLGIANVGLLYNTLRVLGPTFDIRNTAASDSESFDTGEKYKTYDADYVTKFPREQDQPPLPGRNPMAATDARITSVAGSSRYSIQSSSSTVGLLRPQADGQLNPVTYSLDRSISPATDLNREIVVGAPISSQDETASHTSSPSAKYGRSLGSIDTVNSLPAPPRRGRSPISYTPSPESVETKGRAVPQEPAVNSASMSSPYLMPAKTRLSAPYQDTSRPRLSAQSSSSLSVYHDMGMTEDQWTMRQSSSQSNAGVPDTPHILRDHTGHHLPLSAIASQTSFPSPTFSYYFAPESPTERPLPPLPPFPPSPNGSLNEDPNLTSGEGKTMISHKYSVSAFGVTDGGSHVRQLSTSSHTRRPSATGKAF</sequence>
<accession>A0A067N9J6</accession>
<feature type="transmembrane region" description="Helical" evidence="6">
    <location>
        <begin position="188"/>
        <end position="213"/>
    </location>
</feature>
<dbReference type="PANTHER" id="PTHR23112">
    <property type="entry name" value="G PROTEIN-COUPLED RECEPTOR 157-RELATED"/>
    <property type="match status" value="1"/>
</dbReference>
<feature type="compositionally biased region" description="Polar residues" evidence="5">
    <location>
        <begin position="604"/>
        <end position="617"/>
    </location>
</feature>
<evidence type="ECO:0000256" key="3">
    <source>
        <dbReference type="ARBA" id="ARBA00022989"/>
    </source>
</evidence>
<feature type="region of interest" description="Disordered" evidence="5">
    <location>
        <begin position="421"/>
        <end position="493"/>
    </location>
</feature>
<feature type="compositionally biased region" description="Polar residues" evidence="5">
    <location>
        <begin position="422"/>
        <end position="436"/>
    </location>
</feature>
<feature type="transmembrane region" description="Helical" evidence="6">
    <location>
        <begin position="139"/>
        <end position="162"/>
    </location>
</feature>
<feature type="compositionally biased region" description="Polar residues" evidence="5">
    <location>
        <begin position="537"/>
        <end position="546"/>
    </location>
</feature>
<evidence type="ECO:0000313" key="8">
    <source>
        <dbReference type="Proteomes" id="UP000027073"/>
    </source>
</evidence>
<feature type="transmembrane region" description="Helical" evidence="6">
    <location>
        <begin position="65"/>
        <end position="85"/>
    </location>
</feature>
<dbReference type="Proteomes" id="UP000027073">
    <property type="component" value="Unassembled WGS sequence"/>
</dbReference>
<protein>
    <recommendedName>
        <fullName evidence="9">Glucose receptor Git3 N-terminal domain-containing protein</fullName>
    </recommendedName>
</protein>
<feature type="compositionally biased region" description="Pro residues" evidence="5">
    <location>
        <begin position="591"/>
        <end position="603"/>
    </location>
</feature>
<evidence type="ECO:0000313" key="7">
    <source>
        <dbReference type="EMBL" id="KDQ24519.1"/>
    </source>
</evidence>
<feature type="compositionally biased region" description="Low complexity" evidence="5">
    <location>
        <begin position="512"/>
        <end position="522"/>
    </location>
</feature>
<keyword evidence="4 6" id="KW-0472">Membrane</keyword>
<comment type="subcellular location">
    <subcellularLocation>
        <location evidence="1">Membrane</location>
        <topology evidence="1">Multi-pass membrane protein</topology>
    </subcellularLocation>
</comment>
<evidence type="ECO:0000256" key="4">
    <source>
        <dbReference type="ARBA" id="ARBA00023136"/>
    </source>
</evidence>